<organism evidence="1">
    <name type="scientific">Myoviridae sp. ct8Uw4</name>
    <dbReference type="NCBI Taxonomy" id="2825040"/>
    <lineage>
        <taxon>Viruses</taxon>
        <taxon>Duplodnaviria</taxon>
        <taxon>Heunggongvirae</taxon>
        <taxon>Uroviricota</taxon>
        <taxon>Caudoviricetes</taxon>
    </lineage>
</organism>
<reference evidence="1" key="1">
    <citation type="journal article" date="2021" name="Proc. Natl. Acad. Sci. U.S.A.">
        <title>A Catalog of Tens of Thousands of Viruses from Human Metagenomes Reveals Hidden Associations with Chronic Diseases.</title>
        <authorList>
            <person name="Tisza M.J."/>
            <person name="Buck C.B."/>
        </authorList>
    </citation>
    <scope>NUCLEOTIDE SEQUENCE</scope>
    <source>
        <strain evidence="1">Ct8Uw4</strain>
    </source>
</reference>
<name>A0A8S5P207_9CAUD</name>
<accession>A0A8S5P207</accession>
<dbReference type="EMBL" id="BK015307">
    <property type="protein sequence ID" value="DAE00680.1"/>
    <property type="molecule type" value="Genomic_DNA"/>
</dbReference>
<sequence>MNIAKPNKEDLDAVWELVAFLNKIEQGLNPIYQPADPEDEDDFEYLSDAPADKVFEALEYKSANAGLSWIMTVLDTLLSSNNGIVDQESDVLDFSPKFKQAVKDTERLDFLMEVGSAEFSKQNDQKPCCSLIEYGIRGYGSNYREALDDVMEEWKEM</sequence>
<evidence type="ECO:0000313" key="1">
    <source>
        <dbReference type="EMBL" id="DAE00680.1"/>
    </source>
</evidence>
<protein>
    <submittedName>
        <fullName evidence="1">Uncharacterized protein</fullName>
    </submittedName>
</protein>
<proteinExistence type="predicted"/>